<evidence type="ECO:0000313" key="2">
    <source>
        <dbReference type="Proteomes" id="UP000176814"/>
    </source>
</evidence>
<comment type="caution">
    <text evidence="1">The sequence shown here is derived from an EMBL/GenBank/DDBJ whole genome shotgun (WGS) entry which is preliminary data.</text>
</comment>
<reference evidence="1 2" key="1">
    <citation type="journal article" date="2016" name="Nat. Commun.">
        <title>Thousands of microbial genomes shed light on interconnected biogeochemical processes in an aquifer system.</title>
        <authorList>
            <person name="Anantharaman K."/>
            <person name="Brown C.T."/>
            <person name="Hug L.A."/>
            <person name="Sharon I."/>
            <person name="Castelle C.J."/>
            <person name="Probst A.J."/>
            <person name="Thomas B.C."/>
            <person name="Singh A."/>
            <person name="Wilkins M.J."/>
            <person name="Karaoz U."/>
            <person name="Brodie E.L."/>
            <person name="Williams K.H."/>
            <person name="Hubbard S.S."/>
            <person name="Banfield J.F."/>
        </authorList>
    </citation>
    <scope>NUCLEOTIDE SEQUENCE [LARGE SCALE GENOMIC DNA]</scope>
</reference>
<evidence type="ECO:0000313" key="1">
    <source>
        <dbReference type="EMBL" id="OGI90564.1"/>
    </source>
</evidence>
<dbReference type="AlphaFoldDB" id="A0A1F6X8N9"/>
<accession>A0A1F6X8N9</accession>
<sequence>MEPHPNNEIRKPIGAMEDMLLKGLLQKIIGPIPKDPKVCIITWARNPPKSVFVEMVEIARKANNGVSPTVYVDDMCSLLDTECSQEEQQERNNSYKDFFGNIGCAVVFSSDLYPGKDVISMSQEFKANVNLSPNDFIKFLPKGKQDAPEIPIKEYYHMLFELLLMSKASEKNNCILTGPFSETMVHAHRSTSKNPMTGLITPKLG</sequence>
<protein>
    <submittedName>
        <fullName evidence="1">Uncharacterized protein</fullName>
    </submittedName>
</protein>
<proteinExistence type="predicted"/>
<dbReference type="Proteomes" id="UP000176814">
    <property type="component" value="Unassembled WGS sequence"/>
</dbReference>
<name>A0A1F6X8N9_9BACT</name>
<gene>
    <name evidence="1" type="ORF">A2911_01555</name>
</gene>
<organism evidence="1 2">
    <name type="scientific">Candidatus Nomurabacteria bacterium RIFCSPLOWO2_01_FULL_40_15</name>
    <dbReference type="NCBI Taxonomy" id="1801772"/>
    <lineage>
        <taxon>Bacteria</taxon>
        <taxon>Candidatus Nomuraibacteriota</taxon>
    </lineage>
</organism>
<dbReference type="EMBL" id="MFUW01000009">
    <property type="protein sequence ID" value="OGI90564.1"/>
    <property type="molecule type" value="Genomic_DNA"/>
</dbReference>